<keyword evidence="2" id="KW-1185">Reference proteome</keyword>
<comment type="caution">
    <text evidence="1">The sequence shown here is derived from an EMBL/GenBank/DDBJ whole genome shotgun (WGS) entry which is preliminary data.</text>
</comment>
<accession>A0AAV4A682</accession>
<dbReference type="Proteomes" id="UP000735302">
    <property type="component" value="Unassembled WGS sequence"/>
</dbReference>
<reference evidence="1 2" key="1">
    <citation type="journal article" date="2021" name="Elife">
        <title>Chloroplast acquisition without the gene transfer in kleptoplastic sea slugs, Plakobranchus ocellatus.</title>
        <authorList>
            <person name="Maeda T."/>
            <person name="Takahashi S."/>
            <person name="Yoshida T."/>
            <person name="Shimamura S."/>
            <person name="Takaki Y."/>
            <person name="Nagai Y."/>
            <person name="Toyoda A."/>
            <person name="Suzuki Y."/>
            <person name="Arimoto A."/>
            <person name="Ishii H."/>
            <person name="Satoh N."/>
            <person name="Nishiyama T."/>
            <person name="Hasebe M."/>
            <person name="Maruyama T."/>
            <person name="Minagawa J."/>
            <person name="Obokata J."/>
            <person name="Shigenobu S."/>
        </authorList>
    </citation>
    <scope>NUCLEOTIDE SEQUENCE [LARGE SCALE GENOMIC DNA]</scope>
</reference>
<evidence type="ECO:0000313" key="2">
    <source>
        <dbReference type="Proteomes" id="UP000735302"/>
    </source>
</evidence>
<evidence type="ECO:0000313" key="1">
    <source>
        <dbReference type="EMBL" id="GFO03214.1"/>
    </source>
</evidence>
<proteinExistence type="predicted"/>
<sequence length="100" mass="11240">MPTTAANCSFSWSKICSWNICFKSHCGVIRWHFELSLENSVGVDSHRLAFHKWVIVKEFFHQVEYEAGSCGGLGCHPLLGRSYIKNLLQVGRTGGWAVNP</sequence>
<protein>
    <submittedName>
        <fullName evidence="1">Uncharacterized protein</fullName>
    </submittedName>
</protein>
<gene>
    <name evidence="1" type="ORF">PoB_002971900</name>
</gene>
<name>A0AAV4A682_9GAST</name>
<organism evidence="1 2">
    <name type="scientific">Plakobranchus ocellatus</name>
    <dbReference type="NCBI Taxonomy" id="259542"/>
    <lineage>
        <taxon>Eukaryota</taxon>
        <taxon>Metazoa</taxon>
        <taxon>Spiralia</taxon>
        <taxon>Lophotrochozoa</taxon>
        <taxon>Mollusca</taxon>
        <taxon>Gastropoda</taxon>
        <taxon>Heterobranchia</taxon>
        <taxon>Euthyneura</taxon>
        <taxon>Panpulmonata</taxon>
        <taxon>Sacoglossa</taxon>
        <taxon>Placobranchoidea</taxon>
        <taxon>Plakobranchidae</taxon>
        <taxon>Plakobranchus</taxon>
    </lineage>
</organism>
<dbReference type="AlphaFoldDB" id="A0AAV4A682"/>
<dbReference type="EMBL" id="BLXT01003724">
    <property type="protein sequence ID" value="GFO03214.1"/>
    <property type="molecule type" value="Genomic_DNA"/>
</dbReference>